<keyword evidence="9" id="KW-0460">Magnesium</keyword>
<keyword evidence="2 11" id="KW-0808">Transferase</keyword>
<dbReference type="Gene3D" id="1.10.3090.10">
    <property type="entry name" value="cca-adding enzyme, domain 2"/>
    <property type="match status" value="1"/>
</dbReference>
<feature type="domain" description="Poly A polymerase head" evidence="12">
    <location>
        <begin position="3"/>
        <end position="104"/>
    </location>
</feature>
<dbReference type="SUPFAM" id="SSF81301">
    <property type="entry name" value="Nucleotidyltransferase"/>
    <property type="match status" value="1"/>
</dbReference>
<dbReference type="InterPro" id="IPR012006">
    <property type="entry name" value="CCA_bact"/>
</dbReference>
<evidence type="ECO:0000259" key="13">
    <source>
        <dbReference type="Pfam" id="PF12627"/>
    </source>
</evidence>
<organism evidence="14 15">
    <name type="scientific">Thorsellia kenyensis</name>
    <dbReference type="NCBI Taxonomy" id="1549888"/>
    <lineage>
        <taxon>Bacteria</taxon>
        <taxon>Pseudomonadati</taxon>
        <taxon>Pseudomonadota</taxon>
        <taxon>Gammaproteobacteria</taxon>
        <taxon>Enterobacterales</taxon>
        <taxon>Thorselliaceae</taxon>
        <taxon>Thorsellia</taxon>
    </lineage>
</organism>
<accession>A0ABV6CCY1</accession>
<gene>
    <name evidence="14" type="ORF">ACFFIT_12305</name>
</gene>
<protein>
    <submittedName>
        <fullName evidence="14">Multifunctional CCA tRNA nucleotidyl transferase/2'3'-cyclic phosphodiesterase/2'nucleotidase/phosphatase</fullName>
    </submittedName>
</protein>
<dbReference type="PANTHER" id="PTHR47545:SF1">
    <property type="entry name" value="MULTIFUNCTIONAL CCA PROTEIN"/>
    <property type="match status" value="1"/>
</dbReference>
<comment type="similarity">
    <text evidence="11">Belongs to the tRNA nucleotidyltransferase/poly(A) polymerase family.</text>
</comment>
<reference evidence="14 15" key="1">
    <citation type="submission" date="2024-09" db="EMBL/GenBank/DDBJ databases">
        <authorList>
            <person name="Sun Q."/>
            <person name="Mori K."/>
        </authorList>
    </citation>
    <scope>NUCLEOTIDE SEQUENCE [LARGE SCALE GENOMIC DNA]</scope>
    <source>
        <strain evidence="14 15">CCM 8545</strain>
    </source>
</reference>
<evidence type="ECO:0000256" key="7">
    <source>
        <dbReference type="ARBA" id="ARBA00022800"/>
    </source>
</evidence>
<evidence type="ECO:0000256" key="4">
    <source>
        <dbReference type="ARBA" id="ARBA00022695"/>
    </source>
</evidence>
<evidence type="ECO:0000256" key="8">
    <source>
        <dbReference type="ARBA" id="ARBA00022840"/>
    </source>
</evidence>
<dbReference type="InterPro" id="IPR043519">
    <property type="entry name" value="NT_sf"/>
</dbReference>
<dbReference type="EMBL" id="JBHLXE010000108">
    <property type="protein sequence ID" value="MFC0180854.1"/>
    <property type="molecule type" value="Genomic_DNA"/>
</dbReference>
<evidence type="ECO:0000313" key="14">
    <source>
        <dbReference type="EMBL" id="MFC0180854.1"/>
    </source>
</evidence>
<dbReference type="Pfam" id="PF01743">
    <property type="entry name" value="PolyA_pol"/>
    <property type="match status" value="1"/>
</dbReference>
<keyword evidence="15" id="KW-1185">Reference proteome</keyword>
<proteinExistence type="inferred from homology"/>
<dbReference type="GO" id="GO:0016740">
    <property type="term" value="F:transferase activity"/>
    <property type="evidence" value="ECO:0007669"/>
    <property type="project" value="UniProtKB-KW"/>
</dbReference>
<dbReference type="InterPro" id="IPR032828">
    <property type="entry name" value="PolyA_RNA-bd"/>
</dbReference>
<evidence type="ECO:0000259" key="12">
    <source>
        <dbReference type="Pfam" id="PF01743"/>
    </source>
</evidence>
<keyword evidence="4" id="KW-0548">Nucleotidyltransferase</keyword>
<evidence type="ECO:0000256" key="9">
    <source>
        <dbReference type="ARBA" id="ARBA00022842"/>
    </source>
</evidence>
<evidence type="ECO:0000256" key="2">
    <source>
        <dbReference type="ARBA" id="ARBA00022679"/>
    </source>
</evidence>
<dbReference type="RefSeq" id="WP_385878066.1">
    <property type="nucleotide sequence ID" value="NZ_JBHLXE010000108.1"/>
</dbReference>
<evidence type="ECO:0000313" key="15">
    <source>
        <dbReference type="Proteomes" id="UP001589758"/>
    </source>
</evidence>
<evidence type="ECO:0000256" key="10">
    <source>
        <dbReference type="ARBA" id="ARBA00022884"/>
    </source>
</evidence>
<dbReference type="InterPro" id="IPR050124">
    <property type="entry name" value="tRNA_CCA-adding_enzyme"/>
</dbReference>
<keyword evidence="3" id="KW-0819">tRNA processing</keyword>
<evidence type="ECO:0000256" key="3">
    <source>
        <dbReference type="ARBA" id="ARBA00022694"/>
    </source>
</evidence>
<name>A0ABV6CCY1_9GAMM</name>
<evidence type="ECO:0000256" key="5">
    <source>
        <dbReference type="ARBA" id="ARBA00022723"/>
    </source>
</evidence>
<keyword evidence="8" id="KW-0067">ATP-binding</keyword>
<evidence type="ECO:0000256" key="1">
    <source>
        <dbReference type="ARBA" id="ARBA00001946"/>
    </source>
</evidence>
<dbReference type="InterPro" id="IPR002646">
    <property type="entry name" value="PolA_pol_head_dom"/>
</dbReference>
<dbReference type="Pfam" id="PF12627">
    <property type="entry name" value="PolyA_pol_RNAbd"/>
    <property type="match status" value="1"/>
</dbReference>
<keyword evidence="7" id="KW-0692">RNA repair</keyword>
<evidence type="ECO:0000256" key="11">
    <source>
        <dbReference type="RuleBase" id="RU003953"/>
    </source>
</evidence>
<keyword evidence="10 11" id="KW-0694">RNA-binding</keyword>
<dbReference type="Gene3D" id="3.30.460.10">
    <property type="entry name" value="Beta Polymerase, domain 2"/>
    <property type="match status" value="1"/>
</dbReference>
<keyword evidence="6" id="KW-0547">Nucleotide-binding</keyword>
<dbReference type="Proteomes" id="UP001589758">
    <property type="component" value="Unassembled WGS sequence"/>
</dbReference>
<sequence length="423" mass="48985">MKIYLVGGAVRDGLLELPIKDHDWVVVQSNPEQMLKEKFIPVGKDFPVFLHPTTHEEYALARTERKIGVGYTGFACFASEDVTIEEDLLRRDLTINAIAFDFEAFKKDHTDCIVAEKALIKFKRLYAINAQDVAHYLVDPFYGLSDLKSKTLKHVSEAFKEDPLRVLRLARFYAQFYVLGFRIDITTQKLIGLMVSNRELTELTKERVWVESLKALKTDSPHVYFKFLQDTKALEQIYPEFDKLINDKTLNYLEKISQITDSPELRFAVLLSDITKISIERMNKAQFNAFFHELRISNEFTAMVWVASQIGSWEKLFELSANEILALLATINYPRQIENLDHYISMSSLISKINKPNCEMTLQQNRLKKQFLEELHTQLEAINAKKYIDMGLAGIEIKEALITEKKAIITEILKKYDRLKLVQ</sequence>
<comment type="cofactor">
    <cofactor evidence="1">
        <name>Mg(2+)</name>
        <dbReference type="ChEBI" id="CHEBI:18420"/>
    </cofactor>
</comment>
<evidence type="ECO:0000256" key="6">
    <source>
        <dbReference type="ARBA" id="ARBA00022741"/>
    </source>
</evidence>
<dbReference type="SUPFAM" id="SSF81891">
    <property type="entry name" value="Poly A polymerase C-terminal region-like"/>
    <property type="match status" value="1"/>
</dbReference>
<dbReference type="PANTHER" id="PTHR47545">
    <property type="entry name" value="MULTIFUNCTIONAL CCA PROTEIN"/>
    <property type="match status" value="1"/>
</dbReference>
<dbReference type="PIRSF" id="PIRSF000813">
    <property type="entry name" value="CCA_bact"/>
    <property type="match status" value="1"/>
</dbReference>
<comment type="caution">
    <text evidence="14">The sequence shown here is derived from an EMBL/GenBank/DDBJ whole genome shotgun (WGS) entry which is preliminary data.</text>
</comment>
<feature type="domain" description="tRNA nucleotidyltransferase/poly(A) polymerase RNA and SrmB- binding" evidence="13">
    <location>
        <begin position="180"/>
        <end position="243"/>
    </location>
</feature>
<keyword evidence="5" id="KW-0479">Metal-binding</keyword>